<proteinExistence type="predicted"/>
<dbReference type="Pfam" id="PF07876">
    <property type="entry name" value="Dabb"/>
    <property type="match status" value="1"/>
</dbReference>
<dbReference type="EMBL" id="JAECZO010000020">
    <property type="protein sequence ID" value="KAK7201782.1"/>
    <property type="molecule type" value="Genomic_DNA"/>
</dbReference>
<keyword evidence="3" id="KW-1185">Reference proteome</keyword>
<gene>
    <name evidence="2" type="ORF">NESM_000244400</name>
</gene>
<comment type="caution">
    <text evidence="2">The sequence shown here is derived from an EMBL/GenBank/DDBJ whole genome shotgun (WGS) entry which is preliminary data.</text>
</comment>
<organism evidence="2 3">
    <name type="scientific">Novymonas esmeraldas</name>
    <dbReference type="NCBI Taxonomy" id="1808958"/>
    <lineage>
        <taxon>Eukaryota</taxon>
        <taxon>Discoba</taxon>
        <taxon>Euglenozoa</taxon>
        <taxon>Kinetoplastea</taxon>
        <taxon>Metakinetoplastina</taxon>
        <taxon>Trypanosomatida</taxon>
        <taxon>Trypanosomatidae</taxon>
        <taxon>Novymonas</taxon>
    </lineage>
</organism>
<protein>
    <submittedName>
        <fullName evidence="2">Stress responsive A/B Barrel Domain</fullName>
    </submittedName>
</protein>
<dbReference type="InterPro" id="IPR013097">
    <property type="entry name" value="Dabb"/>
</dbReference>
<feature type="domain" description="Stress-response A/B barrel" evidence="1">
    <location>
        <begin position="4"/>
        <end position="107"/>
    </location>
</feature>
<dbReference type="Proteomes" id="UP001430356">
    <property type="component" value="Unassembled WGS sequence"/>
</dbReference>
<sequence length="114" mass="12815">MATVIHIALFKLNAERMAVAYPGNALEEDIDTLRHGAVPGLIDIQFKPKDAEPWIGYVDGSKGYTHALVSRHESKEALRQYMHDDHHHELQKRMDPCVEEAPLRMEIVVGGESA</sequence>
<evidence type="ECO:0000259" key="1">
    <source>
        <dbReference type="PROSITE" id="PS51502"/>
    </source>
</evidence>
<dbReference type="PROSITE" id="PS51502">
    <property type="entry name" value="S_R_A_B_BARREL"/>
    <property type="match status" value="1"/>
</dbReference>
<accession>A0AAW0F5C9</accession>
<dbReference type="AlphaFoldDB" id="A0AAW0F5C9"/>
<dbReference type="InterPro" id="IPR011008">
    <property type="entry name" value="Dimeric_a/b-barrel"/>
</dbReference>
<evidence type="ECO:0000313" key="2">
    <source>
        <dbReference type="EMBL" id="KAK7201782.1"/>
    </source>
</evidence>
<dbReference type="PANTHER" id="PTHR37832">
    <property type="entry name" value="BLL2683 PROTEIN"/>
    <property type="match status" value="1"/>
</dbReference>
<dbReference type="PANTHER" id="PTHR37832:SF1">
    <property type="entry name" value="STRESS-RESPONSE A_B BARREL DOMAIN-CONTAINING PROTEIN"/>
    <property type="match status" value="1"/>
</dbReference>
<dbReference type="SMART" id="SM00886">
    <property type="entry name" value="Dabb"/>
    <property type="match status" value="1"/>
</dbReference>
<dbReference type="Gene3D" id="3.30.70.100">
    <property type="match status" value="1"/>
</dbReference>
<reference evidence="2 3" key="1">
    <citation type="journal article" date="2021" name="MBio">
        <title>A New Model Trypanosomatid, Novymonas esmeraldas: Genomic Perception of Its 'Candidatus Pandoraea novymonadis' Endosymbiont.</title>
        <authorList>
            <person name="Zakharova A."/>
            <person name="Saura A."/>
            <person name="Butenko A."/>
            <person name="Podesvova L."/>
            <person name="Warmusova S."/>
            <person name="Kostygov A.Y."/>
            <person name="Nenarokova A."/>
            <person name="Lukes J."/>
            <person name="Opperdoes F.R."/>
            <person name="Yurchenko V."/>
        </authorList>
    </citation>
    <scope>NUCLEOTIDE SEQUENCE [LARGE SCALE GENOMIC DNA]</scope>
    <source>
        <strain evidence="2 3">E262AT.01</strain>
    </source>
</reference>
<dbReference type="SUPFAM" id="SSF54909">
    <property type="entry name" value="Dimeric alpha+beta barrel"/>
    <property type="match status" value="1"/>
</dbReference>
<evidence type="ECO:0000313" key="3">
    <source>
        <dbReference type="Proteomes" id="UP001430356"/>
    </source>
</evidence>
<name>A0AAW0F5C9_9TRYP</name>